<dbReference type="InterPro" id="IPR001075">
    <property type="entry name" value="NIF_FeS_clus_asmbl_NifU_C"/>
</dbReference>
<dbReference type="AlphaFoldDB" id="A0A9D2IGB1"/>
<dbReference type="SUPFAM" id="SSF117916">
    <property type="entry name" value="Fe-S cluster assembly (FSCA) domain-like"/>
    <property type="match status" value="1"/>
</dbReference>
<comment type="caution">
    <text evidence="4">The sequence shown here is derived from an EMBL/GenBank/DDBJ whole genome shotgun (WGS) entry which is preliminary data.</text>
</comment>
<dbReference type="InterPro" id="IPR034904">
    <property type="entry name" value="FSCA_dom_sf"/>
</dbReference>
<dbReference type="PANTHER" id="PTHR11178">
    <property type="entry name" value="IRON-SULFUR CLUSTER SCAFFOLD PROTEIN NFU-RELATED"/>
    <property type="match status" value="1"/>
</dbReference>
<dbReference type="EMBL" id="DXCH01000143">
    <property type="protein sequence ID" value="HIZ07303.1"/>
    <property type="molecule type" value="Genomic_DNA"/>
</dbReference>
<evidence type="ECO:0000313" key="5">
    <source>
        <dbReference type="Proteomes" id="UP000824024"/>
    </source>
</evidence>
<dbReference type="PANTHER" id="PTHR11178:SF1">
    <property type="entry name" value="NFU1 IRON-SULFUR CLUSTER SCAFFOLD HOMOLOG, MITOCHONDRIAL"/>
    <property type="match status" value="1"/>
</dbReference>
<dbReference type="Pfam" id="PF01106">
    <property type="entry name" value="NifU"/>
    <property type="match status" value="1"/>
</dbReference>
<organism evidence="4 5">
    <name type="scientific">Candidatus Eubacterium avistercoris</name>
    <dbReference type="NCBI Taxonomy" id="2838567"/>
    <lineage>
        <taxon>Bacteria</taxon>
        <taxon>Bacillati</taxon>
        <taxon>Bacillota</taxon>
        <taxon>Clostridia</taxon>
        <taxon>Eubacteriales</taxon>
        <taxon>Eubacteriaceae</taxon>
        <taxon>Eubacterium</taxon>
    </lineage>
</organism>
<evidence type="ECO:0000313" key="4">
    <source>
        <dbReference type="EMBL" id="HIZ07303.1"/>
    </source>
</evidence>
<dbReference type="Proteomes" id="UP000824024">
    <property type="component" value="Unassembled WGS sequence"/>
</dbReference>
<dbReference type="Gene3D" id="3.30.300.130">
    <property type="entry name" value="Fe-S cluster assembly (FSCA)"/>
    <property type="match status" value="1"/>
</dbReference>
<sequence length="94" mass="10748">MKEQVQEVIEERVREKLLAHEGDIEVLSVEEGIVRVRLMGKCAGCPSAWITTEELIKKEIMDALPEIKDVVLVQETSQELLDFARKILNKELCL</sequence>
<protein>
    <submittedName>
        <fullName evidence="4">NifU family protein</fullName>
    </submittedName>
</protein>
<evidence type="ECO:0000256" key="2">
    <source>
        <dbReference type="ARBA" id="ARBA00049958"/>
    </source>
</evidence>
<evidence type="ECO:0000259" key="3">
    <source>
        <dbReference type="Pfam" id="PF01106"/>
    </source>
</evidence>
<evidence type="ECO:0000256" key="1">
    <source>
        <dbReference type="ARBA" id="ARBA00006420"/>
    </source>
</evidence>
<gene>
    <name evidence="4" type="ORF">IAA08_05140</name>
</gene>
<dbReference type="GO" id="GO:0051536">
    <property type="term" value="F:iron-sulfur cluster binding"/>
    <property type="evidence" value="ECO:0007669"/>
    <property type="project" value="InterPro"/>
</dbReference>
<reference evidence="4" key="2">
    <citation type="submission" date="2021-04" db="EMBL/GenBank/DDBJ databases">
        <authorList>
            <person name="Gilroy R."/>
        </authorList>
    </citation>
    <scope>NUCLEOTIDE SEQUENCE</scope>
    <source>
        <strain evidence="4">CHK192-9172</strain>
    </source>
</reference>
<name>A0A9D2IGB1_9FIRM</name>
<dbReference type="GO" id="GO:0005506">
    <property type="term" value="F:iron ion binding"/>
    <property type="evidence" value="ECO:0007669"/>
    <property type="project" value="InterPro"/>
</dbReference>
<reference evidence="4" key="1">
    <citation type="journal article" date="2021" name="PeerJ">
        <title>Extensive microbial diversity within the chicken gut microbiome revealed by metagenomics and culture.</title>
        <authorList>
            <person name="Gilroy R."/>
            <person name="Ravi A."/>
            <person name="Getino M."/>
            <person name="Pursley I."/>
            <person name="Horton D.L."/>
            <person name="Alikhan N.F."/>
            <person name="Baker D."/>
            <person name="Gharbi K."/>
            <person name="Hall N."/>
            <person name="Watson M."/>
            <person name="Adriaenssens E.M."/>
            <person name="Foster-Nyarko E."/>
            <person name="Jarju S."/>
            <person name="Secka A."/>
            <person name="Antonio M."/>
            <person name="Oren A."/>
            <person name="Chaudhuri R.R."/>
            <person name="La Ragione R."/>
            <person name="Hildebrand F."/>
            <person name="Pallen M.J."/>
        </authorList>
    </citation>
    <scope>NUCLEOTIDE SEQUENCE</scope>
    <source>
        <strain evidence="4">CHK192-9172</strain>
    </source>
</reference>
<comment type="similarity">
    <text evidence="1">Belongs to the NifU family.</text>
</comment>
<proteinExistence type="inferred from homology"/>
<comment type="function">
    <text evidence="2">May be involved in the formation or repair of [Fe-S] clusters present in iron-sulfur proteins.</text>
</comment>
<accession>A0A9D2IGB1</accession>
<feature type="domain" description="NIF system FeS cluster assembly NifU C-terminal" evidence="3">
    <location>
        <begin position="5"/>
        <end position="71"/>
    </location>
</feature>
<dbReference type="GO" id="GO:0016226">
    <property type="term" value="P:iron-sulfur cluster assembly"/>
    <property type="evidence" value="ECO:0007669"/>
    <property type="project" value="InterPro"/>
</dbReference>